<evidence type="ECO:0000313" key="2">
    <source>
        <dbReference type="EMBL" id="KAL0957153.1"/>
    </source>
</evidence>
<gene>
    <name evidence="2" type="ORF">HGRIS_003245</name>
</gene>
<name>A0ABR3JMV2_9AGAR</name>
<dbReference type="Proteomes" id="UP001556367">
    <property type="component" value="Unassembled WGS sequence"/>
</dbReference>
<protein>
    <submittedName>
        <fullName evidence="2">Uncharacterized protein</fullName>
    </submittedName>
</protein>
<evidence type="ECO:0000313" key="3">
    <source>
        <dbReference type="Proteomes" id="UP001556367"/>
    </source>
</evidence>
<dbReference type="EMBL" id="JASNQZ010000006">
    <property type="protein sequence ID" value="KAL0957153.1"/>
    <property type="molecule type" value="Genomic_DNA"/>
</dbReference>
<evidence type="ECO:0000256" key="1">
    <source>
        <dbReference type="SAM" id="MobiDB-lite"/>
    </source>
</evidence>
<keyword evidence="3" id="KW-1185">Reference proteome</keyword>
<comment type="caution">
    <text evidence="2">The sequence shown here is derived from an EMBL/GenBank/DDBJ whole genome shotgun (WGS) entry which is preliminary data.</text>
</comment>
<accession>A0ABR3JMV2</accession>
<organism evidence="2 3">
    <name type="scientific">Hohenbuehelia grisea</name>
    <dbReference type="NCBI Taxonomy" id="104357"/>
    <lineage>
        <taxon>Eukaryota</taxon>
        <taxon>Fungi</taxon>
        <taxon>Dikarya</taxon>
        <taxon>Basidiomycota</taxon>
        <taxon>Agaricomycotina</taxon>
        <taxon>Agaricomycetes</taxon>
        <taxon>Agaricomycetidae</taxon>
        <taxon>Agaricales</taxon>
        <taxon>Pleurotineae</taxon>
        <taxon>Pleurotaceae</taxon>
        <taxon>Hohenbuehelia</taxon>
    </lineage>
</organism>
<reference evidence="3" key="1">
    <citation type="submission" date="2024-06" db="EMBL/GenBank/DDBJ databases">
        <title>Multi-omics analyses provide insights into the biosynthesis of the anticancer antibiotic pleurotin in Hohenbuehelia grisea.</title>
        <authorList>
            <person name="Weaver J.A."/>
            <person name="Alberti F."/>
        </authorList>
    </citation>
    <scope>NUCLEOTIDE SEQUENCE [LARGE SCALE GENOMIC DNA]</scope>
    <source>
        <strain evidence="3">T-177</strain>
    </source>
</reference>
<proteinExistence type="predicted"/>
<feature type="region of interest" description="Disordered" evidence="1">
    <location>
        <begin position="381"/>
        <end position="401"/>
    </location>
</feature>
<sequence>MEGGLQVCVCTDSVGIASSHSISSTQCARSRLGGVRDYIPWTAPAIIVPQVYPTDTCDDELPLEDPFSDVPDLDFQCAQPTNDDSLTSLIAAMKEDAVYICARPSDGRSTPFSRLRSLGSATFDDARHQSSNAATVHSTGYNVEITFPGTPPISMDLFELARGALRVIVKFTKLVDALLPPGVSIDDFSFHRLTDNYSPAALHKQPENVEWLEPYRLSIRKQLFGHLQFFEDSGELDSCLGWLENDQAVLNSFAAVVTLTTGICPSQGDFRIWLDSAKDQMRCIYLTRDKSLILINPAARPKDTEFEPAVYCLPPSIVPTFLFYLTVIRPIACDIQRAMGRACHTYSAELFAHYRRQYPGHSHWNAKDITQAVEECTSTELGISMTPQEQRPQRDRLRRRP</sequence>